<comment type="caution">
    <text evidence="1">The sequence shown here is derived from an EMBL/GenBank/DDBJ whole genome shotgun (WGS) entry which is preliminary data.</text>
</comment>
<reference evidence="1 2" key="3">
    <citation type="submission" date="2008-05" db="EMBL/GenBank/DDBJ databases">
        <authorList>
            <person name="Fulton L."/>
            <person name="Clifton S."/>
            <person name="Fulton B."/>
            <person name="Xu J."/>
            <person name="Minx P."/>
            <person name="Pepin K.H."/>
            <person name="Johnson M."/>
            <person name="Thiruvilangam P."/>
            <person name="Bhonagiri V."/>
            <person name="Nash W.E."/>
            <person name="Mardis E.R."/>
            <person name="Wilson R.K."/>
        </authorList>
    </citation>
    <scope>NUCLEOTIDE SEQUENCE [LARGE SCALE GENOMIC DNA]</scope>
    <source>
        <strain evidence="1 2">ATCC 25827</strain>
    </source>
</reference>
<accession>A0AA86YEX6</accession>
<reference evidence="2" key="1">
    <citation type="submission" date="2008-04" db="EMBL/GenBank/DDBJ databases">
        <title>Draft genome sequence of Providencia stuartii (ATCC 25827).</title>
        <authorList>
            <person name="Sudarsanam P."/>
            <person name="Ley R."/>
            <person name="Guruge J."/>
            <person name="Turnbaugh P.J."/>
            <person name="Mahowald M."/>
            <person name="Liep D."/>
            <person name="Gordon J."/>
        </authorList>
    </citation>
    <scope>NUCLEOTIDE SEQUENCE [LARGE SCALE GENOMIC DNA]</scope>
    <source>
        <strain evidence="2">ATCC 25827</strain>
    </source>
</reference>
<evidence type="ECO:0000313" key="1">
    <source>
        <dbReference type="EMBL" id="EDU57688.1"/>
    </source>
</evidence>
<gene>
    <name evidence="1" type="ORF">PROSTU_04465</name>
</gene>
<dbReference type="EMBL" id="ABJD02000117">
    <property type="protein sequence ID" value="EDU57688.1"/>
    <property type="molecule type" value="Genomic_DNA"/>
</dbReference>
<name>A0AA86YEX6_PROST</name>
<organism evidence="1 2">
    <name type="scientific">Providencia stuartii ATCC 25827</name>
    <dbReference type="NCBI Taxonomy" id="471874"/>
    <lineage>
        <taxon>Bacteria</taxon>
        <taxon>Pseudomonadati</taxon>
        <taxon>Pseudomonadota</taxon>
        <taxon>Gammaproteobacteria</taxon>
        <taxon>Enterobacterales</taxon>
        <taxon>Morganellaceae</taxon>
        <taxon>Providencia</taxon>
    </lineage>
</organism>
<protein>
    <submittedName>
        <fullName evidence="1">Uncharacterized protein</fullName>
    </submittedName>
</protein>
<reference evidence="2" key="2">
    <citation type="submission" date="2008-04" db="EMBL/GenBank/DDBJ databases">
        <title>Draft genome sequence of Providencia stuartii(ATCC 25827).</title>
        <authorList>
            <person name="Sudarsanam P."/>
            <person name="Ley R."/>
            <person name="Guruge J."/>
            <person name="Turnbaugh P.J."/>
            <person name="Mahowald M."/>
            <person name="Liep D."/>
            <person name="Gordon J."/>
        </authorList>
    </citation>
    <scope>NUCLEOTIDE SEQUENCE [LARGE SCALE GENOMIC DNA]</scope>
    <source>
        <strain evidence="2">ATCC 25827</strain>
    </source>
</reference>
<dbReference type="Proteomes" id="UP000004506">
    <property type="component" value="Unassembled WGS sequence"/>
</dbReference>
<evidence type="ECO:0000313" key="2">
    <source>
        <dbReference type="Proteomes" id="UP000004506"/>
    </source>
</evidence>
<dbReference type="RefSeq" id="WP_004916550.1">
    <property type="nucleotide sequence ID" value="NZ_DS607648.1"/>
</dbReference>
<proteinExistence type="predicted"/>
<dbReference type="AlphaFoldDB" id="A0AA86YEX6"/>
<sequence>MNITIRDSDTNEEVILTVAISEEDFSKLSEREQDDLIESVTFDYYENKAAEEIDRQFK</sequence>